<keyword evidence="6" id="KW-1185">Reference proteome</keyword>
<dbReference type="OrthoDB" id="194358at2759"/>
<dbReference type="PANTHER" id="PTHR24126:SF14">
    <property type="entry name" value="ANK_REP_REGION DOMAIN-CONTAINING PROTEIN"/>
    <property type="match status" value="1"/>
</dbReference>
<feature type="repeat" description="ANK" evidence="3">
    <location>
        <begin position="188"/>
        <end position="215"/>
    </location>
</feature>
<keyword evidence="2 3" id="KW-0040">ANK repeat</keyword>
<name>A0A9Q0R4C7_ANAIG</name>
<dbReference type="Gene3D" id="1.25.40.20">
    <property type="entry name" value="Ankyrin repeat-containing domain"/>
    <property type="match status" value="2"/>
</dbReference>
<evidence type="ECO:0000259" key="4">
    <source>
        <dbReference type="PROSITE" id="PS50097"/>
    </source>
</evidence>
<reference evidence="5" key="1">
    <citation type="submission" date="2022-10" db="EMBL/GenBank/DDBJ databases">
        <title>Novel sulphate-reducing endosymbionts in the free-living metamonad Anaeramoeba.</title>
        <authorList>
            <person name="Jerlstrom-Hultqvist J."/>
            <person name="Cepicka I."/>
            <person name="Gallot-Lavallee L."/>
            <person name="Salas-Leiva D."/>
            <person name="Curtis B.A."/>
            <person name="Zahonova K."/>
            <person name="Pipaliya S."/>
            <person name="Dacks J."/>
            <person name="Roger A.J."/>
        </authorList>
    </citation>
    <scope>NUCLEOTIDE SEQUENCE</scope>
    <source>
        <strain evidence="5">BMAN</strain>
    </source>
</reference>
<dbReference type="Proteomes" id="UP001149090">
    <property type="component" value="Unassembled WGS sequence"/>
</dbReference>
<evidence type="ECO:0000313" key="6">
    <source>
        <dbReference type="Proteomes" id="UP001149090"/>
    </source>
</evidence>
<evidence type="ECO:0000256" key="1">
    <source>
        <dbReference type="ARBA" id="ARBA00022737"/>
    </source>
</evidence>
<dbReference type="PANTHER" id="PTHR24126">
    <property type="entry name" value="ANKYRIN REPEAT, PH AND SEC7 DOMAIN CONTAINING PROTEIN SECG-RELATED"/>
    <property type="match status" value="1"/>
</dbReference>
<dbReference type="Pfam" id="PF00651">
    <property type="entry name" value="BTB"/>
    <property type="match status" value="1"/>
</dbReference>
<dbReference type="Gene3D" id="3.30.710.10">
    <property type="entry name" value="Potassium Channel Kv1.1, Chain A"/>
    <property type="match status" value="1"/>
</dbReference>
<dbReference type="EMBL" id="JAPDFW010000136">
    <property type="protein sequence ID" value="KAJ5066714.1"/>
    <property type="molecule type" value="Genomic_DNA"/>
</dbReference>
<organism evidence="5 6">
    <name type="scientific">Anaeramoeba ignava</name>
    <name type="common">Anaerobic marine amoeba</name>
    <dbReference type="NCBI Taxonomy" id="1746090"/>
    <lineage>
        <taxon>Eukaryota</taxon>
        <taxon>Metamonada</taxon>
        <taxon>Anaeramoebidae</taxon>
        <taxon>Anaeramoeba</taxon>
    </lineage>
</organism>
<dbReference type="PROSITE" id="PS50297">
    <property type="entry name" value="ANK_REP_REGION"/>
    <property type="match status" value="2"/>
</dbReference>
<proteinExistence type="predicted"/>
<dbReference type="InterPro" id="IPR000210">
    <property type="entry name" value="BTB/POZ_dom"/>
</dbReference>
<gene>
    <name evidence="5" type="ORF">M0811_03058</name>
</gene>
<dbReference type="InterPro" id="IPR002110">
    <property type="entry name" value="Ankyrin_rpt"/>
</dbReference>
<sequence>MNSKIIFEKFSQKKSLEPTDLIEATKTLFSEVKKPLEQINIKFLKFLIKSEANDPNQNKEEIPFIHYLCRENVSKDFFQKILKLKLNINDIDKNSTLHTALKNHVSLDIIKLLVESGAEINHPNGRTPIFYSCLCSEEYLKYFLDLKTDIFIVDSMSILHFACAHNASFKIIQLLLESGLDKFIQEKNGQTPLHLACSNCVSLEIIDILLKSGANSVINFHDFITPLIYSIEANQSIEILRILLESGANPLLADEKTPLHYLISVNEDLKQKLVLFLNYGVDLNQKDKPELNDQSKEFLTSYFSYIQDLEIISKIPETWDLEVQTLTGKVGFHKVWLMKRVGGKTNFEKAINYFQNKDQAEVEIIKKFIYSATQIDSIIKNFANEIGNSSLLERNMKFQLKKDLSNLLLEEETKDFTLFVGDSMIKIHKFVLMLRSELFLQMFINVNDSSNSVHDYSNKSFKALKGLTDFFYSDIIHLDDEIYQDLEDAKIFYQLNQNSFLDYHLQQFSQKK</sequence>
<dbReference type="Pfam" id="PF12796">
    <property type="entry name" value="Ank_2"/>
    <property type="match status" value="2"/>
</dbReference>
<dbReference type="CDD" id="cd18186">
    <property type="entry name" value="BTB_POZ_ZBTB_KLHL-like"/>
    <property type="match status" value="1"/>
</dbReference>
<dbReference type="SUPFAM" id="SSF48403">
    <property type="entry name" value="Ankyrin repeat"/>
    <property type="match status" value="1"/>
</dbReference>
<evidence type="ECO:0000313" key="5">
    <source>
        <dbReference type="EMBL" id="KAJ5066714.1"/>
    </source>
</evidence>
<feature type="domain" description="BTB" evidence="4">
    <location>
        <begin position="414"/>
        <end position="480"/>
    </location>
</feature>
<comment type="caution">
    <text evidence="5">The sequence shown here is derived from an EMBL/GenBank/DDBJ whole genome shotgun (WGS) entry which is preliminary data.</text>
</comment>
<dbReference type="InterPro" id="IPR011333">
    <property type="entry name" value="SKP1/BTB/POZ_sf"/>
</dbReference>
<accession>A0A9Q0R4C7</accession>
<dbReference type="SUPFAM" id="SSF54695">
    <property type="entry name" value="POZ domain"/>
    <property type="match status" value="1"/>
</dbReference>
<keyword evidence="1" id="KW-0677">Repeat</keyword>
<dbReference type="SMART" id="SM00248">
    <property type="entry name" value="ANK"/>
    <property type="match status" value="8"/>
</dbReference>
<feature type="repeat" description="ANK" evidence="3">
    <location>
        <begin position="92"/>
        <end position="125"/>
    </location>
</feature>
<dbReference type="InterPro" id="IPR036770">
    <property type="entry name" value="Ankyrin_rpt-contain_sf"/>
</dbReference>
<protein>
    <submittedName>
        <fullName evidence="5">Molting protein mlt-4</fullName>
    </submittedName>
</protein>
<evidence type="ECO:0000256" key="3">
    <source>
        <dbReference type="PROSITE-ProRule" id="PRU00023"/>
    </source>
</evidence>
<dbReference type="AlphaFoldDB" id="A0A9Q0R4C7"/>
<dbReference type="PROSITE" id="PS50088">
    <property type="entry name" value="ANK_REPEAT"/>
    <property type="match status" value="2"/>
</dbReference>
<dbReference type="PROSITE" id="PS50097">
    <property type="entry name" value="BTB"/>
    <property type="match status" value="1"/>
</dbReference>
<evidence type="ECO:0000256" key="2">
    <source>
        <dbReference type="ARBA" id="ARBA00023043"/>
    </source>
</evidence>